<reference evidence="1" key="1">
    <citation type="submission" date="2018-07" db="EMBL/GenBank/DDBJ databases">
        <authorList>
            <consortium name="Genoscope - CEA"/>
            <person name="William W."/>
        </authorList>
    </citation>
    <scope>NUCLEOTIDE SEQUENCE</scope>
    <source>
        <strain evidence="1">IK1</strain>
    </source>
</reference>
<gene>
    <name evidence="1" type="ORF">TRIP_B330162</name>
</gene>
<accession>A0A653A7D0</accession>
<organism evidence="1">
    <name type="scientific">Uncultured Desulfatiglans sp</name>
    <dbReference type="NCBI Taxonomy" id="1748965"/>
    <lineage>
        <taxon>Bacteria</taxon>
        <taxon>Pseudomonadati</taxon>
        <taxon>Thermodesulfobacteriota</taxon>
        <taxon>Desulfobacteria</taxon>
        <taxon>Desulfatiglandales</taxon>
        <taxon>Desulfatiglandaceae</taxon>
        <taxon>Desulfatiglans</taxon>
        <taxon>environmental samples</taxon>
    </lineage>
</organism>
<protein>
    <submittedName>
        <fullName evidence="1">Uncharacterized protein</fullName>
    </submittedName>
</protein>
<sequence>MKEMHIKLSDLWRATLADYTGNEGYIGIDPEGERYHIIVPVDRQIARSVRAGIPPEDGTPFGGYSGWRYFGCLPYEGDKIDHGKDRQAREERTLENGWLLQKWGTALGLEIRLLKDLL</sequence>
<dbReference type="EMBL" id="UPXX01000027">
    <property type="protein sequence ID" value="VBB43979.1"/>
    <property type="molecule type" value="Genomic_DNA"/>
</dbReference>
<name>A0A653A7D0_UNCDX</name>
<proteinExistence type="predicted"/>
<evidence type="ECO:0000313" key="1">
    <source>
        <dbReference type="EMBL" id="VBB43979.1"/>
    </source>
</evidence>
<dbReference type="AlphaFoldDB" id="A0A653A7D0"/>